<sequence length="203" mass="20509">MGLDLSAIIVLAISGGLTAVRAQLDVVGVLVLATVTGLGGGVLRDVFIGASPPAAFLDGRYLLAAVVAGSATFLLHPALERAEGYINVFDAFGLGLFTAAGAVKAVDHGLAVLPAILVGVVAGVGGGIMRDTLIDRVPLILRKDELYAIPASAGATIAVVGLTVVDAVGPSVVAAASVTIVWRLLAIWRGWTAPEPVRVRTAT</sequence>
<feature type="transmembrane region" description="Helical" evidence="7">
    <location>
        <begin position="61"/>
        <end position="79"/>
    </location>
</feature>
<evidence type="ECO:0000313" key="9">
    <source>
        <dbReference type="EMBL" id="TCJ28360.1"/>
    </source>
</evidence>
<evidence type="ECO:0000256" key="2">
    <source>
        <dbReference type="ARBA" id="ARBA00008193"/>
    </source>
</evidence>
<name>A0A4R1CBR7_9ACTN</name>
<organism evidence="9 10">
    <name type="scientific">Nocardioides jejuensis</name>
    <dbReference type="NCBI Taxonomy" id="2502782"/>
    <lineage>
        <taxon>Bacteria</taxon>
        <taxon>Bacillati</taxon>
        <taxon>Actinomycetota</taxon>
        <taxon>Actinomycetes</taxon>
        <taxon>Propionibacteriales</taxon>
        <taxon>Nocardioidaceae</taxon>
        <taxon>Nocardioides</taxon>
    </lineage>
</organism>
<evidence type="ECO:0000259" key="8">
    <source>
        <dbReference type="Pfam" id="PF03458"/>
    </source>
</evidence>
<keyword evidence="4 7" id="KW-0812">Transmembrane</keyword>
<proteinExistence type="inferred from homology"/>
<keyword evidence="3" id="KW-1003">Cell membrane</keyword>
<keyword evidence="10" id="KW-1185">Reference proteome</keyword>
<feature type="domain" description="Glycine transporter" evidence="8">
    <location>
        <begin position="88"/>
        <end position="160"/>
    </location>
</feature>
<comment type="caution">
    <text evidence="9">The sequence shown here is derived from an EMBL/GenBank/DDBJ whole genome shotgun (WGS) entry which is preliminary data.</text>
</comment>
<dbReference type="AlphaFoldDB" id="A0A4R1CBR7"/>
<evidence type="ECO:0000256" key="6">
    <source>
        <dbReference type="ARBA" id="ARBA00023136"/>
    </source>
</evidence>
<feature type="domain" description="Glycine transporter" evidence="8">
    <location>
        <begin position="3"/>
        <end position="76"/>
    </location>
</feature>
<dbReference type="InterPro" id="IPR005115">
    <property type="entry name" value="Gly_transporter"/>
</dbReference>
<evidence type="ECO:0000256" key="5">
    <source>
        <dbReference type="ARBA" id="ARBA00022989"/>
    </source>
</evidence>
<reference evidence="9 10" key="1">
    <citation type="submission" date="2019-03" db="EMBL/GenBank/DDBJ databases">
        <authorList>
            <person name="Kim M.K.M."/>
        </authorList>
    </citation>
    <scope>NUCLEOTIDE SEQUENCE [LARGE SCALE GENOMIC DNA]</scope>
    <source>
        <strain evidence="9 10">18JY15-6</strain>
    </source>
</reference>
<comment type="subcellular location">
    <subcellularLocation>
        <location evidence="1">Cell membrane</location>
        <topology evidence="1">Multi-pass membrane protein</topology>
    </subcellularLocation>
</comment>
<dbReference type="Proteomes" id="UP000295453">
    <property type="component" value="Unassembled WGS sequence"/>
</dbReference>
<evidence type="ECO:0000313" key="10">
    <source>
        <dbReference type="Proteomes" id="UP000295453"/>
    </source>
</evidence>
<keyword evidence="5 7" id="KW-1133">Transmembrane helix</keyword>
<feature type="transmembrane region" description="Helical" evidence="7">
    <location>
        <begin position="146"/>
        <end position="165"/>
    </location>
</feature>
<keyword evidence="6 7" id="KW-0472">Membrane</keyword>
<evidence type="ECO:0000256" key="3">
    <source>
        <dbReference type="ARBA" id="ARBA00022475"/>
    </source>
</evidence>
<dbReference type="OrthoDB" id="9791874at2"/>
<evidence type="ECO:0000256" key="1">
    <source>
        <dbReference type="ARBA" id="ARBA00004651"/>
    </source>
</evidence>
<gene>
    <name evidence="9" type="ORF">EPD65_08480</name>
</gene>
<evidence type="ECO:0000256" key="4">
    <source>
        <dbReference type="ARBA" id="ARBA00022692"/>
    </source>
</evidence>
<feature type="transmembrane region" description="Helical" evidence="7">
    <location>
        <begin position="112"/>
        <end position="134"/>
    </location>
</feature>
<comment type="similarity">
    <text evidence="2">Belongs to the UPF0126 family.</text>
</comment>
<dbReference type="GO" id="GO:0005886">
    <property type="term" value="C:plasma membrane"/>
    <property type="evidence" value="ECO:0007669"/>
    <property type="project" value="UniProtKB-SubCell"/>
</dbReference>
<dbReference type="PANTHER" id="PTHR30506">
    <property type="entry name" value="INNER MEMBRANE PROTEIN"/>
    <property type="match status" value="1"/>
</dbReference>
<dbReference type="RefSeq" id="WP_131583104.1">
    <property type="nucleotide sequence ID" value="NZ_SJZJ01000011.1"/>
</dbReference>
<protein>
    <submittedName>
        <fullName evidence="9">Trimeric intracellular cation channel family protein</fullName>
    </submittedName>
</protein>
<feature type="transmembrane region" description="Helical" evidence="7">
    <location>
        <begin position="86"/>
        <end position="106"/>
    </location>
</feature>
<evidence type="ECO:0000256" key="7">
    <source>
        <dbReference type="SAM" id="Phobius"/>
    </source>
</evidence>
<feature type="transmembrane region" description="Helical" evidence="7">
    <location>
        <begin position="171"/>
        <end position="191"/>
    </location>
</feature>
<accession>A0A4R1CBR7</accession>
<dbReference type="Pfam" id="PF03458">
    <property type="entry name" value="Gly_transporter"/>
    <property type="match status" value="2"/>
</dbReference>
<dbReference type="PANTHER" id="PTHR30506:SF3">
    <property type="entry name" value="UPF0126 INNER MEMBRANE PROTEIN YADS-RELATED"/>
    <property type="match status" value="1"/>
</dbReference>
<dbReference type="EMBL" id="SJZJ01000011">
    <property type="protein sequence ID" value="TCJ28360.1"/>
    <property type="molecule type" value="Genomic_DNA"/>
</dbReference>